<reference evidence="1" key="1">
    <citation type="submission" date="2014-09" db="EMBL/GenBank/DDBJ databases">
        <authorList>
            <person name="Magalhaes I.L.F."/>
            <person name="Oliveira U."/>
            <person name="Santos F.R."/>
            <person name="Vidigal T.H.D.A."/>
            <person name="Brescovit A.D."/>
            <person name="Santos A.J."/>
        </authorList>
    </citation>
    <scope>NUCLEOTIDE SEQUENCE</scope>
    <source>
        <tissue evidence="1">Shoot tissue taken approximately 20 cm above the soil surface</tissue>
    </source>
</reference>
<organism evidence="1">
    <name type="scientific">Arundo donax</name>
    <name type="common">Giant reed</name>
    <name type="synonym">Donax arundinaceus</name>
    <dbReference type="NCBI Taxonomy" id="35708"/>
    <lineage>
        <taxon>Eukaryota</taxon>
        <taxon>Viridiplantae</taxon>
        <taxon>Streptophyta</taxon>
        <taxon>Embryophyta</taxon>
        <taxon>Tracheophyta</taxon>
        <taxon>Spermatophyta</taxon>
        <taxon>Magnoliopsida</taxon>
        <taxon>Liliopsida</taxon>
        <taxon>Poales</taxon>
        <taxon>Poaceae</taxon>
        <taxon>PACMAD clade</taxon>
        <taxon>Arundinoideae</taxon>
        <taxon>Arundineae</taxon>
        <taxon>Arundo</taxon>
    </lineage>
</organism>
<name>A0A0A9FXU4_ARUDO</name>
<dbReference type="AlphaFoldDB" id="A0A0A9FXU4"/>
<reference evidence="1" key="2">
    <citation type="journal article" date="2015" name="Data Brief">
        <title>Shoot transcriptome of the giant reed, Arundo donax.</title>
        <authorList>
            <person name="Barrero R.A."/>
            <person name="Guerrero F.D."/>
            <person name="Moolhuijzen P."/>
            <person name="Goolsby J.A."/>
            <person name="Tidwell J."/>
            <person name="Bellgard S.E."/>
            <person name="Bellgard M.I."/>
        </authorList>
    </citation>
    <scope>NUCLEOTIDE SEQUENCE</scope>
    <source>
        <tissue evidence="1">Shoot tissue taken approximately 20 cm above the soil surface</tissue>
    </source>
</reference>
<proteinExistence type="predicted"/>
<protein>
    <submittedName>
        <fullName evidence="1">Uncharacterized protein</fullName>
    </submittedName>
</protein>
<accession>A0A0A9FXU4</accession>
<evidence type="ECO:0000313" key="1">
    <source>
        <dbReference type="EMBL" id="JAE17645.1"/>
    </source>
</evidence>
<sequence length="57" mass="6366">MNKQPDEAAFVWCPRLAKLTGTRDLRLTNEECSIRCAGGENPRGQLFPDERVPHLGA</sequence>
<dbReference type="EMBL" id="GBRH01180251">
    <property type="protein sequence ID" value="JAE17645.1"/>
    <property type="molecule type" value="Transcribed_RNA"/>
</dbReference>